<dbReference type="GO" id="GO:0006633">
    <property type="term" value="P:fatty acid biosynthetic process"/>
    <property type="evidence" value="ECO:0007669"/>
    <property type="project" value="InterPro"/>
</dbReference>
<reference evidence="1" key="1">
    <citation type="submission" date="2022-08" db="EMBL/GenBank/DDBJ databases">
        <authorList>
            <person name="Gutierrez-Valencia J."/>
        </authorList>
    </citation>
    <scope>NUCLEOTIDE SEQUENCE</scope>
</reference>
<dbReference type="AlphaFoldDB" id="A0AAV0H6D4"/>
<evidence type="ECO:0000313" key="1">
    <source>
        <dbReference type="EMBL" id="CAI0380841.1"/>
    </source>
</evidence>
<protein>
    <submittedName>
        <fullName evidence="1">Uncharacterized protein</fullName>
    </submittedName>
</protein>
<dbReference type="Gene3D" id="3.40.47.10">
    <property type="match status" value="1"/>
</dbReference>
<organism evidence="1 2">
    <name type="scientific">Linum tenue</name>
    <dbReference type="NCBI Taxonomy" id="586396"/>
    <lineage>
        <taxon>Eukaryota</taxon>
        <taxon>Viridiplantae</taxon>
        <taxon>Streptophyta</taxon>
        <taxon>Embryophyta</taxon>
        <taxon>Tracheophyta</taxon>
        <taxon>Spermatophyta</taxon>
        <taxon>Magnoliopsida</taxon>
        <taxon>eudicotyledons</taxon>
        <taxon>Gunneridae</taxon>
        <taxon>Pentapetalae</taxon>
        <taxon>rosids</taxon>
        <taxon>fabids</taxon>
        <taxon>Malpighiales</taxon>
        <taxon>Linaceae</taxon>
        <taxon>Linum</taxon>
    </lineage>
</organism>
<dbReference type="InterPro" id="IPR012392">
    <property type="entry name" value="3-ktacl-CoA_syn"/>
</dbReference>
<comment type="caution">
    <text evidence="1">The sequence shown here is derived from an EMBL/GenBank/DDBJ whole genome shotgun (WGS) entry which is preliminary data.</text>
</comment>
<keyword evidence="2" id="KW-1185">Reference proteome</keyword>
<name>A0AAV0H6D4_9ROSI</name>
<dbReference type="PANTHER" id="PTHR31561">
    <property type="entry name" value="3-KETOACYL-COA SYNTHASE"/>
    <property type="match status" value="1"/>
</dbReference>
<sequence length="75" mass="8423">MDEVQKNLQLSEWGMEPSRMTLHRFGSTSSSSLWYELVYSEAKVGWRSGTVCGRLHSDPGSSVTARCGRRSGRSR</sequence>
<dbReference type="InterPro" id="IPR016039">
    <property type="entry name" value="Thiolase-like"/>
</dbReference>
<evidence type="ECO:0000313" key="2">
    <source>
        <dbReference type="Proteomes" id="UP001154282"/>
    </source>
</evidence>
<accession>A0AAV0H6D4</accession>
<proteinExistence type="predicted"/>
<gene>
    <name evidence="1" type="ORF">LITE_LOCUS2854</name>
</gene>
<dbReference type="SUPFAM" id="SSF53901">
    <property type="entry name" value="Thiolase-like"/>
    <property type="match status" value="1"/>
</dbReference>
<dbReference type="EMBL" id="CAMGYJ010000002">
    <property type="protein sequence ID" value="CAI0380841.1"/>
    <property type="molecule type" value="Genomic_DNA"/>
</dbReference>
<dbReference type="GO" id="GO:0016020">
    <property type="term" value="C:membrane"/>
    <property type="evidence" value="ECO:0007669"/>
    <property type="project" value="InterPro"/>
</dbReference>
<dbReference type="Proteomes" id="UP001154282">
    <property type="component" value="Unassembled WGS sequence"/>
</dbReference>
<dbReference type="GO" id="GO:0016747">
    <property type="term" value="F:acyltransferase activity, transferring groups other than amino-acyl groups"/>
    <property type="evidence" value="ECO:0007669"/>
    <property type="project" value="InterPro"/>
</dbReference>